<feature type="transmembrane region" description="Helical" evidence="1">
    <location>
        <begin position="34"/>
        <end position="55"/>
    </location>
</feature>
<accession>A0ABT8HSE6</accession>
<name>A0ABT8HSE6_9BACL</name>
<organism evidence="2 3">
    <name type="scientific">Fictibacillus fluitans</name>
    <dbReference type="NCBI Taxonomy" id="3058422"/>
    <lineage>
        <taxon>Bacteria</taxon>
        <taxon>Bacillati</taxon>
        <taxon>Bacillota</taxon>
        <taxon>Bacilli</taxon>
        <taxon>Bacillales</taxon>
        <taxon>Fictibacillaceae</taxon>
        <taxon>Fictibacillus</taxon>
    </lineage>
</organism>
<evidence type="ECO:0000313" key="2">
    <source>
        <dbReference type="EMBL" id="MDN4523676.1"/>
    </source>
</evidence>
<sequence>MRYIWTIIWSLLLSNMAFYVLESMQGGKYDSSTFSTASFFGIVFAVFVIIIGAVLPGEAETAE</sequence>
<evidence type="ECO:0000256" key="1">
    <source>
        <dbReference type="SAM" id="Phobius"/>
    </source>
</evidence>
<evidence type="ECO:0000313" key="3">
    <source>
        <dbReference type="Proteomes" id="UP001172721"/>
    </source>
</evidence>
<comment type="caution">
    <text evidence="2">The sequence shown here is derived from an EMBL/GenBank/DDBJ whole genome shotgun (WGS) entry which is preliminary data.</text>
</comment>
<keyword evidence="1" id="KW-0472">Membrane</keyword>
<keyword evidence="1" id="KW-1133">Transmembrane helix</keyword>
<keyword evidence="3" id="KW-1185">Reference proteome</keyword>
<protein>
    <submittedName>
        <fullName evidence="2">YjzD family protein</fullName>
    </submittedName>
</protein>
<gene>
    <name evidence="2" type="ORF">QYB97_04285</name>
</gene>
<proteinExistence type="predicted"/>
<dbReference type="EMBL" id="JAUHTR010000001">
    <property type="protein sequence ID" value="MDN4523676.1"/>
    <property type="molecule type" value="Genomic_DNA"/>
</dbReference>
<dbReference type="RefSeq" id="WP_301164691.1">
    <property type="nucleotide sequence ID" value="NZ_JAUHTR010000001.1"/>
</dbReference>
<keyword evidence="1" id="KW-0812">Transmembrane</keyword>
<dbReference type="InterPro" id="IPR021324">
    <property type="entry name" value="DUF2929"/>
</dbReference>
<reference evidence="2" key="1">
    <citation type="submission" date="2023-07" db="EMBL/GenBank/DDBJ databases">
        <title>Fictibacillus sp. isolated from freshwater pond.</title>
        <authorList>
            <person name="Kirdat K."/>
            <person name="Bhat A."/>
            <person name="Mourya A."/>
            <person name="Yadav A."/>
        </authorList>
    </citation>
    <scope>NUCLEOTIDE SEQUENCE</scope>
    <source>
        <strain evidence="2">NE201</strain>
    </source>
</reference>
<dbReference type="Proteomes" id="UP001172721">
    <property type="component" value="Unassembled WGS sequence"/>
</dbReference>
<feature type="transmembrane region" description="Helical" evidence="1">
    <location>
        <begin position="6"/>
        <end position="22"/>
    </location>
</feature>
<dbReference type="Pfam" id="PF11151">
    <property type="entry name" value="DUF2929"/>
    <property type="match status" value="1"/>
</dbReference>